<evidence type="ECO:0000256" key="7">
    <source>
        <dbReference type="ARBA" id="ARBA00022898"/>
    </source>
</evidence>
<comment type="caution">
    <text evidence="10">The sequence shown here is derived from an EMBL/GenBank/DDBJ whole genome shotgun (WGS) entry which is preliminary data.</text>
</comment>
<dbReference type="Gene3D" id="3.40.50.2000">
    <property type="entry name" value="Glycogen Phosphorylase B"/>
    <property type="match status" value="3"/>
</dbReference>
<dbReference type="Pfam" id="PF00343">
    <property type="entry name" value="Phosphorylase"/>
    <property type="match status" value="2"/>
</dbReference>
<evidence type="ECO:0000256" key="2">
    <source>
        <dbReference type="ARBA" id="ARBA00001933"/>
    </source>
</evidence>
<evidence type="ECO:0000256" key="5">
    <source>
        <dbReference type="ARBA" id="ARBA00022676"/>
    </source>
</evidence>
<accession>A0A936YXG3</accession>
<gene>
    <name evidence="10" type="primary">glgP</name>
    <name evidence="10" type="ORF">JJ685_05820</name>
</gene>
<reference evidence="10 11" key="1">
    <citation type="journal article" date="2017" name="Int. J. Syst. Evol. Microbiol.">
        <title>Ramlibacter monticola sp. nov., isolated from forest soil.</title>
        <authorList>
            <person name="Chaudhary D.K."/>
            <person name="Kim J."/>
        </authorList>
    </citation>
    <scope>NUCLEOTIDE SEQUENCE [LARGE SCALE GENOMIC DNA]</scope>
    <source>
        <strain evidence="10 11">KACC 19175</strain>
    </source>
</reference>
<organism evidence="10 11">
    <name type="scientific">Ramlibacter monticola</name>
    <dbReference type="NCBI Taxonomy" id="1926872"/>
    <lineage>
        <taxon>Bacteria</taxon>
        <taxon>Pseudomonadati</taxon>
        <taxon>Pseudomonadota</taxon>
        <taxon>Betaproteobacteria</taxon>
        <taxon>Burkholderiales</taxon>
        <taxon>Comamonadaceae</taxon>
        <taxon>Ramlibacter</taxon>
    </lineage>
</organism>
<dbReference type="InterPro" id="IPR011834">
    <property type="entry name" value="Agluc_phsphrylas"/>
</dbReference>
<dbReference type="PANTHER" id="PTHR42655:SF1">
    <property type="entry name" value="GLYCOGEN PHOSPHORYLASE"/>
    <property type="match status" value="1"/>
</dbReference>
<keyword evidence="11" id="KW-1185">Reference proteome</keyword>
<dbReference type="Proteomes" id="UP000599109">
    <property type="component" value="Unassembled WGS sequence"/>
</dbReference>
<name>A0A936YXG3_9BURK</name>
<dbReference type="InterPro" id="IPR035090">
    <property type="entry name" value="Pyridoxal_P_attach_site"/>
</dbReference>
<dbReference type="PANTHER" id="PTHR42655">
    <property type="entry name" value="GLYCOGEN PHOSPHORYLASE"/>
    <property type="match status" value="1"/>
</dbReference>
<dbReference type="EC" id="2.4.1.1" evidence="4"/>
<dbReference type="SUPFAM" id="SSF53756">
    <property type="entry name" value="UDP-Glycosyltransferase/glycogen phosphorylase"/>
    <property type="match status" value="1"/>
</dbReference>
<dbReference type="GO" id="GO:0030170">
    <property type="term" value="F:pyridoxal phosphate binding"/>
    <property type="evidence" value="ECO:0007669"/>
    <property type="project" value="InterPro"/>
</dbReference>
<dbReference type="RefSeq" id="WP_201673248.1">
    <property type="nucleotide sequence ID" value="NZ_JAEQNE010000001.1"/>
</dbReference>
<dbReference type="NCBIfam" id="TIGR02094">
    <property type="entry name" value="more_P_ylases"/>
    <property type="match status" value="1"/>
</dbReference>
<evidence type="ECO:0000313" key="11">
    <source>
        <dbReference type="Proteomes" id="UP000599109"/>
    </source>
</evidence>
<evidence type="ECO:0000256" key="8">
    <source>
        <dbReference type="ARBA" id="ARBA00023277"/>
    </source>
</evidence>
<evidence type="ECO:0000256" key="3">
    <source>
        <dbReference type="ARBA" id="ARBA00006047"/>
    </source>
</evidence>
<evidence type="ECO:0000256" key="6">
    <source>
        <dbReference type="ARBA" id="ARBA00022679"/>
    </source>
</evidence>
<keyword evidence="5" id="KW-0328">Glycosyltransferase</keyword>
<dbReference type="GO" id="GO:0008184">
    <property type="term" value="F:glycogen phosphorylase activity"/>
    <property type="evidence" value="ECO:0007669"/>
    <property type="project" value="InterPro"/>
</dbReference>
<keyword evidence="7" id="KW-0663">Pyridoxal phosphate</keyword>
<dbReference type="PROSITE" id="PS00102">
    <property type="entry name" value="PHOSPHORYLASE"/>
    <property type="match status" value="1"/>
</dbReference>
<comment type="function">
    <text evidence="9">Phosphorylase is an important allosteric enzyme in carbohydrate metabolism. Enzymes from different sources differ in their regulatory mechanisms and in their natural substrates. However, all known phosphorylases share catalytic and structural properties.</text>
</comment>
<comment type="cofactor">
    <cofactor evidence="2">
        <name>pyridoxal 5'-phosphate</name>
        <dbReference type="ChEBI" id="CHEBI:597326"/>
    </cofactor>
</comment>
<evidence type="ECO:0000256" key="1">
    <source>
        <dbReference type="ARBA" id="ARBA00001275"/>
    </source>
</evidence>
<protein>
    <recommendedName>
        <fullName evidence="4">glycogen phosphorylase</fullName>
        <ecNumber evidence="4">2.4.1.1</ecNumber>
    </recommendedName>
</protein>
<evidence type="ECO:0000256" key="9">
    <source>
        <dbReference type="ARBA" id="ARBA00025174"/>
    </source>
</evidence>
<keyword evidence="6" id="KW-0808">Transferase</keyword>
<evidence type="ECO:0000313" key="10">
    <source>
        <dbReference type="EMBL" id="MBL0390658.1"/>
    </source>
</evidence>
<proteinExistence type="inferred from homology"/>
<evidence type="ECO:0000256" key="4">
    <source>
        <dbReference type="ARBA" id="ARBA00012591"/>
    </source>
</evidence>
<keyword evidence="8" id="KW-0119">Carbohydrate metabolism</keyword>
<comment type="catalytic activity">
    <reaction evidence="1">
        <text>[(1-&gt;4)-alpha-D-glucosyl](n) + phosphate = [(1-&gt;4)-alpha-D-glucosyl](n-1) + alpha-D-glucose 1-phosphate</text>
        <dbReference type="Rhea" id="RHEA:41732"/>
        <dbReference type="Rhea" id="RHEA-COMP:9584"/>
        <dbReference type="Rhea" id="RHEA-COMP:9586"/>
        <dbReference type="ChEBI" id="CHEBI:15444"/>
        <dbReference type="ChEBI" id="CHEBI:43474"/>
        <dbReference type="ChEBI" id="CHEBI:58601"/>
        <dbReference type="EC" id="2.4.1.1"/>
    </reaction>
</comment>
<comment type="similarity">
    <text evidence="3">Belongs to the glycogen phosphorylase family.</text>
</comment>
<dbReference type="GO" id="GO:0005975">
    <property type="term" value="P:carbohydrate metabolic process"/>
    <property type="evidence" value="ECO:0007669"/>
    <property type="project" value="InterPro"/>
</dbReference>
<dbReference type="EMBL" id="JAEQNE010000001">
    <property type="protein sequence ID" value="MBL0390658.1"/>
    <property type="molecule type" value="Genomic_DNA"/>
</dbReference>
<sequence>MSPTRTTLPVIAYFSMEIALEEGIPTYSGGLGVLAGDMMRSAADLGVPMVAVTLASRAGYFRQEIHDGAQVERAEHWDPALRCRRLPLKVVVRVGSRDVWLGAWQYDVPSARRAQMGVPVILLDTDLPENNEEDRTLTHWLYGGDTTYRLRQEIVLGVGGVRMLRTLGLKVQKYHLNEGHSALLTLELLRELGASEASGPLLDEAIANVRSQCVFTTHTPVEAGHDRYSYPLAEQWLGGLVDPRILRSLGGPERLNMTRLALATCGWVNGVAGRHAETSRALFPGYEVHAITNGVHAQRWTSEPFQMLYDRYIPQWLHEPELLVRALRIPQDEIVAAHAQAKNALLDSVAGLAGGSRLDPSLCTIGFARRMTDYKRPGLLFSDLERMRSIARRFPFQVIVSGKAHPHDQPGHRHIEQLHSWAGELADTIPVVFIPDYRLEVARRMVSGVDLWLNTPQPPLEASGTSGMKAALNGVPSLSVLDGWWIEGWEEGITGWAIGIDGGDHDAHRHAASLYEKLETTVLRTFYEHRPAWSMIMKSAIARNGSYFNSHRMIRRYASEAYWG</sequence>
<dbReference type="AlphaFoldDB" id="A0A936YXG3"/>
<dbReference type="InterPro" id="IPR000811">
    <property type="entry name" value="Glyco_trans_35"/>
</dbReference>
<dbReference type="InterPro" id="IPR052182">
    <property type="entry name" value="Glycogen/Maltodextrin_Phosph"/>
</dbReference>